<dbReference type="EMBL" id="JOJR01000438">
    <property type="protein sequence ID" value="RCN37838.1"/>
    <property type="molecule type" value="Genomic_DNA"/>
</dbReference>
<proteinExistence type="predicted"/>
<evidence type="ECO:0000313" key="2">
    <source>
        <dbReference type="EMBL" id="RCN37838.1"/>
    </source>
</evidence>
<dbReference type="Proteomes" id="UP000252519">
    <property type="component" value="Unassembled WGS sequence"/>
</dbReference>
<evidence type="ECO:0000313" key="3">
    <source>
        <dbReference type="Proteomes" id="UP000252519"/>
    </source>
</evidence>
<organism evidence="2 3">
    <name type="scientific">Ancylostoma caninum</name>
    <name type="common">Dog hookworm</name>
    <dbReference type="NCBI Taxonomy" id="29170"/>
    <lineage>
        <taxon>Eukaryota</taxon>
        <taxon>Metazoa</taxon>
        <taxon>Ecdysozoa</taxon>
        <taxon>Nematoda</taxon>
        <taxon>Chromadorea</taxon>
        <taxon>Rhabditida</taxon>
        <taxon>Rhabditina</taxon>
        <taxon>Rhabditomorpha</taxon>
        <taxon>Strongyloidea</taxon>
        <taxon>Ancylostomatidae</taxon>
        <taxon>Ancylostomatinae</taxon>
        <taxon>Ancylostoma</taxon>
    </lineage>
</organism>
<sequence length="222" mass="24034">LRTTQASLQTVSSTSAATLALRKRERPQFSSDAARRVLGEMNFIEKMHKSTKKPSSNGNIHFHLEKPPKASTHDVSTDRNLGEGKLNGKHISASGGCSLDGSIMDSGENGSGQNGLRAYSPVYDIPPQPNFDESDVYSFSESVPASHATGEAGDEVRVRSTCSSESANFVLRSAENVPSQTREEYTKASKAASSEPSWLSSSYVPRARPKFTSTVGRMFNQE</sequence>
<protein>
    <submittedName>
        <fullName evidence="2">Uncharacterized protein</fullName>
    </submittedName>
</protein>
<reference evidence="2 3" key="1">
    <citation type="submission" date="2014-10" db="EMBL/GenBank/DDBJ databases">
        <title>Draft genome of the hookworm Ancylostoma caninum.</title>
        <authorList>
            <person name="Mitreva M."/>
        </authorList>
    </citation>
    <scope>NUCLEOTIDE SEQUENCE [LARGE SCALE GENOMIC DNA]</scope>
    <source>
        <strain evidence="2 3">Baltimore</strain>
    </source>
</reference>
<accession>A0A368G2C4</accession>
<feature type="compositionally biased region" description="Low complexity" evidence="1">
    <location>
        <begin position="189"/>
        <end position="202"/>
    </location>
</feature>
<comment type="caution">
    <text evidence="2">The sequence shown here is derived from an EMBL/GenBank/DDBJ whole genome shotgun (WGS) entry which is preliminary data.</text>
</comment>
<evidence type="ECO:0000256" key="1">
    <source>
        <dbReference type="SAM" id="MobiDB-lite"/>
    </source>
</evidence>
<name>A0A368G2C4_ANCCA</name>
<feature type="region of interest" description="Disordered" evidence="1">
    <location>
        <begin position="173"/>
        <end position="203"/>
    </location>
</feature>
<feature type="non-terminal residue" evidence="2">
    <location>
        <position position="1"/>
    </location>
</feature>
<keyword evidence="3" id="KW-1185">Reference proteome</keyword>
<dbReference type="AlphaFoldDB" id="A0A368G2C4"/>
<gene>
    <name evidence="2" type="ORF">ANCCAN_16253</name>
</gene>
<dbReference type="OrthoDB" id="5833140at2759"/>